<gene>
    <name evidence="2" type="ORF">SE18_08475</name>
</gene>
<name>A0A0P6YJT5_9CHLR</name>
<reference evidence="2 3" key="1">
    <citation type="submission" date="2015-07" db="EMBL/GenBank/DDBJ databases">
        <title>Whole genome sequence of Herpetosiphon geysericola DSM 7119.</title>
        <authorList>
            <person name="Hemp J."/>
            <person name="Ward L.M."/>
            <person name="Pace L.A."/>
            <person name="Fischer W.W."/>
        </authorList>
    </citation>
    <scope>NUCLEOTIDE SEQUENCE [LARGE SCALE GENOMIC DNA]</scope>
    <source>
        <strain evidence="2 3">DSM 7119</strain>
    </source>
</reference>
<keyword evidence="1" id="KW-0812">Transmembrane</keyword>
<evidence type="ECO:0000313" key="3">
    <source>
        <dbReference type="Proteomes" id="UP000050277"/>
    </source>
</evidence>
<dbReference type="EMBL" id="LGKP01000014">
    <property type="protein sequence ID" value="KPL89981.1"/>
    <property type="molecule type" value="Genomic_DNA"/>
</dbReference>
<dbReference type="RefSeq" id="WP_054534009.1">
    <property type="nucleotide sequence ID" value="NZ_LGKP01000014.1"/>
</dbReference>
<keyword evidence="3" id="KW-1185">Reference proteome</keyword>
<proteinExistence type="predicted"/>
<dbReference type="AlphaFoldDB" id="A0A0P6YJT5"/>
<keyword evidence="1" id="KW-0472">Membrane</keyword>
<evidence type="ECO:0000256" key="1">
    <source>
        <dbReference type="SAM" id="Phobius"/>
    </source>
</evidence>
<comment type="caution">
    <text evidence="2">The sequence shown here is derived from an EMBL/GenBank/DDBJ whole genome shotgun (WGS) entry which is preliminary data.</text>
</comment>
<accession>A0A0P6YJT5</accession>
<feature type="transmembrane region" description="Helical" evidence="1">
    <location>
        <begin position="6"/>
        <end position="30"/>
    </location>
</feature>
<dbReference type="Proteomes" id="UP000050277">
    <property type="component" value="Unassembled WGS sequence"/>
</dbReference>
<protein>
    <submittedName>
        <fullName evidence="2">Uncharacterized protein</fullName>
    </submittedName>
</protein>
<sequence>MESLFGLSVEACVGLALIVILLIVVGVALARMHTDVNNLMVGTGHLVDRPPAWRWGKPDRAQRRRNARKK</sequence>
<organism evidence="2 3">
    <name type="scientific">Herpetosiphon geysericola</name>
    <dbReference type="NCBI Taxonomy" id="70996"/>
    <lineage>
        <taxon>Bacteria</taxon>
        <taxon>Bacillati</taxon>
        <taxon>Chloroflexota</taxon>
        <taxon>Chloroflexia</taxon>
        <taxon>Herpetosiphonales</taxon>
        <taxon>Herpetosiphonaceae</taxon>
        <taxon>Herpetosiphon</taxon>
    </lineage>
</organism>
<evidence type="ECO:0000313" key="2">
    <source>
        <dbReference type="EMBL" id="KPL89981.1"/>
    </source>
</evidence>
<keyword evidence="1" id="KW-1133">Transmembrane helix</keyword>